<gene>
    <name evidence="1" type="ORF">EAE97_009077</name>
</gene>
<comment type="caution">
    <text evidence="1">The sequence shown here is derived from an EMBL/GenBank/DDBJ whole genome shotgun (WGS) entry which is preliminary data.</text>
</comment>
<proteinExistence type="predicted"/>
<evidence type="ECO:0000313" key="1">
    <source>
        <dbReference type="EMBL" id="KAF7932056.1"/>
    </source>
</evidence>
<accession>A0A9P5I988</accession>
<name>A0A9P5I988_9HELO</name>
<dbReference type="AlphaFoldDB" id="A0A9P5I988"/>
<dbReference type="Proteomes" id="UP000710849">
    <property type="component" value="Unassembled WGS sequence"/>
</dbReference>
<sequence length="69" mass="7872">MCRSYGHEDLAFLLLAAGQRSLQNTETCFSPGTSTTSIRLWLMVCLLLSKATLQVFRNLNFKDNNPFWT</sequence>
<organism evidence="1 2">
    <name type="scientific">Botrytis byssoidea</name>
    <dbReference type="NCBI Taxonomy" id="139641"/>
    <lineage>
        <taxon>Eukaryota</taxon>
        <taxon>Fungi</taxon>
        <taxon>Dikarya</taxon>
        <taxon>Ascomycota</taxon>
        <taxon>Pezizomycotina</taxon>
        <taxon>Leotiomycetes</taxon>
        <taxon>Helotiales</taxon>
        <taxon>Sclerotiniaceae</taxon>
        <taxon>Botrytis</taxon>
    </lineage>
</organism>
<dbReference type="GeneID" id="62152665"/>
<evidence type="ECO:0000313" key="2">
    <source>
        <dbReference type="Proteomes" id="UP000710849"/>
    </source>
</evidence>
<protein>
    <submittedName>
        <fullName evidence="1">Uncharacterized protein</fullName>
    </submittedName>
</protein>
<dbReference type="EMBL" id="RCSW01000020">
    <property type="protein sequence ID" value="KAF7932056.1"/>
    <property type="molecule type" value="Genomic_DNA"/>
</dbReference>
<dbReference type="RefSeq" id="XP_038729605.1">
    <property type="nucleotide sequence ID" value="XM_038879592.1"/>
</dbReference>
<keyword evidence="2" id="KW-1185">Reference proteome</keyword>
<reference evidence="1 2" key="1">
    <citation type="journal article" date="2020" name="Genome Biol. Evol.">
        <title>Comparative genomics of Sclerotiniaceae.</title>
        <authorList>
            <person name="Valero Jimenez C.A."/>
            <person name="Steentjes M."/>
            <person name="Scholten O.E."/>
            <person name="Van Kan J.A.L."/>
        </authorList>
    </citation>
    <scope>NUCLEOTIDE SEQUENCE [LARGE SCALE GENOMIC DNA]</scope>
    <source>
        <strain evidence="1 2">MUCL 94</strain>
    </source>
</reference>